<dbReference type="Proteomes" id="UP000094342">
    <property type="component" value="Unassembled WGS sequence"/>
</dbReference>
<dbReference type="InterPro" id="IPR034660">
    <property type="entry name" value="DinB/YfiT-like"/>
</dbReference>
<dbReference type="AlphaFoldDB" id="A0A1E3VDB9"/>
<dbReference type="InterPro" id="IPR018531">
    <property type="entry name" value="DUF1993"/>
</dbReference>
<dbReference type="RefSeq" id="WP_069458049.1">
    <property type="nucleotide sequence ID" value="NZ_CP034909.1"/>
</dbReference>
<sequence>MPLPMYALIVPAFTRGFTALDGLLGKAEAFATERGMPLAELFDARLAPDMLPLAGQIQRASDTAKNAIGRLTTLEAPRLPDDEQDFAALHERIARTMAFIETVKPEHLDGSETREVTLSFPNLKVTFSGGDYLLQFVLPNFYFHVTTTYDILRHKGVPIGKADFIGHLG</sequence>
<dbReference type="PANTHER" id="PTHR36922:SF1">
    <property type="entry name" value="DUF1993 DOMAIN-CONTAINING PROTEIN"/>
    <property type="match status" value="1"/>
</dbReference>
<dbReference type="Pfam" id="PF09351">
    <property type="entry name" value="DUF1993"/>
    <property type="match status" value="1"/>
</dbReference>
<organism evidence="1 2">
    <name type="scientific">Sinorhizobium alkalisoli</name>
    <dbReference type="NCBI Taxonomy" id="1752398"/>
    <lineage>
        <taxon>Bacteria</taxon>
        <taxon>Pseudomonadati</taxon>
        <taxon>Pseudomonadota</taxon>
        <taxon>Alphaproteobacteria</taxon>
        <taxon>Hyphomicrobiales</taxon>
        <taxon>Rhizobiaceae</taxon>
        <taxon>Sinorhizobium/Ensifer group</taxon>
        <taxon>Sinorhizobium</taxon>
    </lineage>
</organism>
<name>A0A1E3VDB9_9HYPH</name>
<protein>
    <submittedName>
        <fullName evidence="1">Uncharacterized protein</fullName>
    </submittedName>
</protein>
<dbReference type="PANTHER" id="PTHR36922">
    <property type="entry name" value="BLL2446 PROTEIN"/>
    <property type="match status" value="1"/>
</dbReference>
<keyword evidence="2" id="KW-1185">Reference proteome</keyword>
<accession>A0A1E3VDB9</accession>
<dbReference type="Gene3D" id="1.20.120.450">
    <property type="entry name" value="dinb family like domain"/>
    <property type="match status" value="1"/>
</dbReference>
<evidence type="ECO:0000313" key="1">
    <source>
        <dbReference type="EMBL" id="ODR91572.1"/>
    </source>
</evidence>
<comment type="caution">
    <text evidence="1">The sequence shown here is derived from an EMBL/GenBank/DDBJ whole genome shotgun (WGS) entry which is preliminary data.</text>
</comment>
<dbReference type="STRING" id="1752398.A8M32_08955"/>
<dbReference type="SUPFAM" id="SSF109854">
    <property type="entry name" value="DinB/YfiT-like putative metalloenzymes"/>
    <property type="match status" value="1"/>
</dbReference>
<dbReference type="OrthoDB" id="338237at2"/>
<dbReference type="EMBL" id="LYBW01000055">
    <property type="protein sequence ID" value="ODR91572.1"/>
    <property type="molecule type" value="Genomic_DNA"/>
</dbReference>
<proteinExistence type="predicted"/>
<evidence type="ECO:0000313" key="2">
    <source>
        <dbReference type="Proteomes" id="UP000094342"/>
    </source>
</evidence>
<reference evidence="2" key="1">
    <citation type="submission" date="2016-05" db="EMBL/GenBank/DDBJ databases">
        <authorList>
            <person name="Li Y."/>
        </authorList>
    </citation>
    <scope>NUCLEOTIDE SEQUENCE [LARGE SCALE GENOMIC DNA]</scope>
    <source>
        <strain evidence="2">YIC4027</strain>
    </source>
</reference>
<gene>
    <name evidence="1" type="ORF">A8M32_08955</name>
</gene>